<name>A0ABY4I9F6_CHIFI</name>
<evidence type="ECO:0000313" key="3">
    <source>
        <dbReference type="Proteomes" id="UP000830198"/>
    </source>
</evidence>
<evidence type="ECO:0000313" key="2">
    <source>
        <dbReference type="EMBL" id="UPK72507.1"/>
    </source>
</evidence>
<protein>
    <submittedName>
        <fullName evidence="2">Inclusion body family protein</fullName>
    </submittedName>
</protein>
<dbReference type="Proteomes" id="UP000830198">
    <property type="component" value="Chromosome"/>
</dbReference>
<accession>A0ABY4I9F6</accession>
<dbReference type="InterPro" id="IPR021087">
    <property type="entry name" value="Uncharacterised_PixA/AidA"/>
</dbReference>
<keyword evidence="3" id="KW-1185">Reference proteome</keyword>
<dbReference type="Gene3D" id="2.60.40.3910">
    <property type="entry name" value="Inclusion body protein"/>
    <property type="match status" value="1"/>
</dbReference>
<dbReference type="Pfam" id="PF12306">
    <property type="entry name" value="PixA"/>
    <property type="match status" value="1"/>
</dbReference>
<dbReference type="InterPro" id="IPR038712">
    <property type="entry name" value="PixA-like_sf"/>
</dbReference>
<dbReference type="EMBL" id="CP095855">
    <property type="protein sequence ID" value="UPK72507.1"/>
    <property type="molecule type" value="Genomic_DNA"/>
</dbReference>
<feature type="region of interest" description="Disordered" evidence="1">
    <location>
        <begin position="1"/>
        <end position="24"/>
    </location>
</feature>
<reference evidence="2 3" key="1">
    <citation type="submission" date="2022-04" db="EMBL/GenBank/DDBJ databases">
        <title>The arsenic-methylating capacity of Chitinophaga filiformis YT5 during chitin decomposition.</title>
        <authorList>
            <person name="Chen G."/>
            <person name="Liang Y."/>
        </authorList>
    </citation>
    <scope>NUCLEOTIDE SEQUENCE [LARGE SCALE GENOMIC DNA]</scope>
    <source>
        <strain evidence="2 3">YT5</strain>
    </source>
</reference>
<evidence type="ECO:0000256" key="1">
    <source>
        <dbReference type="SAM" id="MobiDB-lite"/>
    </source>
</evidence>
<proteinExistence type="predicted"/>
<organism evidence="2 3">
    <name type="scientific">Chitinophaga filiformis</name>
    <name type="common">Myxococcus filiformis</name>
    <name type="synonym">Flexibacter filiformis</name>
    <dbReference type="NCBI Taxonomy" id="104663"/>
    <lineage>
        <taxon>Bacteria</taxon>
        <taxon>Pseudomonadati</taxon>
        <taxon>Bacteroidota</taxon>
        <taxon>Chitinophagia</taxon>
        <taxon>Chitinophagales</taxon>
        <taxon>Chitinophagaceae</taxon>
        <taxon>Chitinophaga</taxon>
    </lineage>
</organism>
<gene>
    <name evidence="2" type="ORF">MYF79_14540</name>
</gene>
<dbReference type="RefSeq" id="WP_247814694.1">
    <property type="nucleotide sequence ID" value="NZ_CP095855.1"/>
</dbReference>
<sequence length="197" mass="21843">MSSTAQVPSPSRSKTSQKNEGNTVNVLTIVDTEAIKAVYPRNPNASKDNPTGLNHHEGITMLCPASNYVGNINQDPANLEFKANVGDWISFRATTLSKNADDAVILYDVESYNGKNVFNGFNATKETRTGAVVPDTTQQDGLPPKQQSVTFYSYDSKISNSGTETLKITFALYVLDEDEENQVIYDYFWWDPEIDVK</sequence>